<dbReference type="Proteomes" id="UP000245629">
    <property type="component" value="Plasmid unnamed5"/>
</dbReference>
<dbReference type="AlphaFoldDB" id="A0A2S2D1L1"/>
<keyword evidence="2" id="KW-1185">Reference proteome</keyword>
<protein>
    <submittedName>
        <fullName evidence="1">Uncharacterized protein</fullName>
    </submittedName>
</protein>
<reference evidence="2" key="1">
    <citation type="submission" date="2018-05" db="EMBL/GenBank/DDBJ databases">
        <title>Azospirillum thermophila sp. nov., a novel isolated from hot spring.</title>
        <authorList>
            <person name="Zhao Z."/>
        </authorList>
    </citation>
    <scope>NUCLEOTIDE SEQUENCE [LARGE SCALE GENOMIC DNA]</scope>
    <source>
        <strain evidence="2">CFH 70021</strain>
        <plasmid evidence="2">unnamed5</plasmid>
    </source>
</reference>
<geneLocation type="plasmid" evidence="1 2">
    <name>unnamed5</name>
</geneLocation>
<gene>
    <name evidence="1" type="ORF">DEW08_30390</name>
</gene>
<organism evidence="1 2">
    <name type="scientific">Azospirillum thermophilum</name>
    <dbReference type="NCBI Taxonomy" id="2202148"/>
    <lineage>
        <taxon>Bacteria</taxon>
        <taxon>Pseudomonadati</taxon>
        <taxon>Pseudomonadota</taxon>
        <taxon>Alphaproteobacteria</taxon>
        <taxon>Rhodospirillales</taxon>
        <taxon>Azospirillaceae</taxon>
        <taxon>Azospirillum</taxon>
    </lineage>
</organism>
<evidence type="ECO:0000313" key="1">
    <source>
        <dbReference type="EMBL" id="AWK90327.1"/>
    </source>
</evidence>
<proteinExistence type="predicted"/>
<dbReference type="KEGG" id="azz:DEW08_30390"/>
<accession>A0A2S2D1L1</accession>
<evidence type="ECO:0000313" key="2">
    <source>
        <dbReference type="Proteomes" id="UP000245629"/>
    </source>
</evidence>
<dbReference type="RefSeq" id="WP_109334531.1">
    <property type="nucleotide sequence ID" value="NZ_CP029360.1"/>
</dbReference>
<sequence length="113" mass="12631">MLGSLSRLWRRRLDVVRRIERAASVPSALADEFADLNAVIAKAPAETDDDREVKLALLRELAEEAPDRELMLDLIDSLAEGLRAGRVVDEALPFCVRGGRAKKTQGRYFPLEK</sequence>
<name>A0A2S2D1L1_9PROT</name>
<keyword evidence="1" id="KW-0614">Plasmid</keyword>
<dbReference type="EMBL" id="CP029360">
    <property type="protein sequence ID" value="AWK90327.1"/>
    <property type="molecule type" value="Genomic_DNA"/>
</dbReference>